<proteinExistence type="predicted"/>
<dbReference type="AlphaFoldDB" id="A0A2P6N1A2"/>
<organism evidence="1 2">
    <name type="scientific">Planoprotostelium fungivorum</name>
    <dbReference type="NCBI Taxonomy" id="1890364"/>
    <lineage>
        <taxon>Eukaryota</taxon>
        <taxon>Amoebozoa</taxon>
        <taxon>Evosea</taxon>
        <taxon>Variosea</taxon>
        <taxon>Cavosteliida</taxon>
        <taxon>Cavosteliaceae</taxon>
        <taxon>Planoprotostelium</taxon>
    </lineage>
</organism>
<sequence>MSVSLKLIIRGPSAATKFSGLVVQVQFTNNTGRAVSGKLTFQLKDMITNDILPPTNSGVEVTVPADGLQQNFTLGDFFNTTKTGAYHTTASFEGNSSNDLMVKLLL</sequence>
<evidence type="ECO:0000313" key="1">
    <source>
        <dbReference type="EMBL" id="PRP77680.1"/>
    </source>
</evidence>
<reference evidence="1 2" key="1">
    <citation type="journal article" date="2018" name="Genome Biol. Evol.">
        <title>Multiple Roots of Fruiting Body Formation in Amoebozoa.</title>
        <authorList>
            <person name="Hillmann F."/>
            <person name="Forbes G."/>
            <person name="Novohradska S."/>
            <person name="Ferling I."/>
            <person name="Riege K."/>
            <person name="Groth M."/>
            <person name="Westermann M."/>
            <person name="Marz M."/>
            <person name="Spaller T."/>
            <person name="Winckler T."/>
            <person name="Schaap P."/>
            <person name="Glockner G."/>
        </authorList>
    </citation>
    <scope>NUCLEOTIDE SEQUENCE [LARGE SCALE GENOMIC DNA]</scope>
    <source>
        <strain evidence="1 2">Jena</strain>
    </source>
</reference>
<accession>A0A2P6N1A2</accession>
<comment type="caution">
    <text evidence="1">The sequence shown here is derived from an EMBL/GenBank/DDBJ whole genome shotgun (WGS) entry which is preliminary data.</text>
</comment>
<keyword evidence="2" id="KW-1185">Reference proteome</keyword>
<evidence type="ECO:0000313" key="2">
    <source>
        <dbReference type="Proteomes" id="UP000241769"/>
    </source>
</evidence>
<name>A0A2P6N1A2_9EUKA</name>
<dbReference type="InParanoid" id="A0A2P6N1A2"/>
<gene>
    <name evidence="1" type="ORF">PROFUN_00541</name>
</gene>
<protein>
    <submittedName>
        <fullName evidence="1">Uncharacterized protein</fullName>
    </submittedName>
</protein>
<dbReference type="EMBL" id="MDYQ01000257">
    <property type="protein sequence ID" value="PRP77680.1"/>
    <property type="molecule type" value="Genomic_DNA"/>
</dbReference>
<dbReference type="Proteomes" id="UP000241769">
    <property type="component" value="Unassembled WGS sequence"/>
</dbReference>